<comment type="subunit">
    <text evidence="6">Interacts with MinD and FtsZ.</text>
</comment>
<dbReference type="InterPro" id="IPR005526">
    <property type="entry name" value="Septum_form_inhib_MinC_C"/>
</dbReference>
<dbReference type="PANTHER" id="PTHR34108:SF1">
    <property type="entry name" value="SEPTUM SITE-DETERMINING PROTEIN MINC"/>
    <property type="match status" value="1"/>
</dbReference>
<comment type="function">
    <text evidence="5 6">Cell division inhibitor that blocks the formation of polar Z ring septums. Rapidly oscillates between the poles of the cell to destabilize FtsZ filaments that have formed before they mature into polar Z rings. Prevents FtsZ polymerization.</text>
</comment>
<keyword evidence="2 6" id="KW-0132">Cell division</keyword>
<evidence type="ECO:0000313" key="9">
    <source>
        <dbReference type="EMBL" id="GGB94453.1"/>
    </source>
</evidence>
<evidence type="ECO:0000256" key="4">
    <source>
        <dbReference type="ARBA" id="ARBA00023306"/>
    </source>
</evidence>
<name>A0ABQ1KC61_9GAMM</name>
<dbReference type="Gene3D" id="3.30.70.260">
    <property type="match status" value="1"/>
</dbReference>
<evidence type="ECO:0000256" key="1">
    <source>
        <dbReference type="ARBA" id="ARBA00006291"/>
    </source>
</evidence>
<comment type="caution">
    <text evidence="9">The sequence shown here is derived from an EMBL/GenBank/DDBJ whole genome shotgun (WGS) entry which is preliminary data.</text>
</comment>
<dbReference type="InterPro" id="IPR013033">
    <property type="entry name" value="MinC"/>
</dbReference>
<dbReference type="SUPFAM" id="SSF63848">
    <property type="entry name" value="Cell-division inhibitor MinC, C-terminal domain"/>
    <property type="match status" value="1"/>
</dbReference>
<evidence type="ECO:0000256" key="2">
    <source>
        <dbReference type="ARBA" id="ARBA00022618"/>
    </source>
</evidence>
<evidence type="ECO:0000256" key="6">
    <source>
        <dbReference type="HAMAP-Rule" id="MF_00267"/>
    </source>
</evidence>
<sequence length="255" mass="27751">MTSENRFTDSPQFRFKNSRVSLNELILLDFDAERLRTELAQHAARLPSLFQQMPVLLNLEQVPADRPLPPLQDLLAICRESELHPVGLRGSNRYDAELCRSLGLADFGQGGRGDPSRTTPTESEEVVAAEPVAAVAEKAPDATLKAESRTRILTTPVRSGQQVYVQGGDLIVLSSVGAGAEVMADGNIHIYGPLRGRAMAGVNGNTEARIFCQSLEAELISIAGYFKASEDLRSDHWQKPAQAWLSGTRLDTAAL</sequence>
<proteinExistence type="inferred from homology"/>
<accession>A0ABQ1KC61</accession>
<protein>
    <recommendedName>
        <fullName evidence="6">Probable septum site-determining protein MinC</fullName>
    </recommendedName>
</protein>
<organism evidence="9 10">
    <name type="scientific">Marinobacterium zhoushanense</name>
    <dbReference type="NCBI Taxonomy" id="1679163"/>
    <lineage>
        <taxon>Bacteria</taxon>
        <taxon>Pseudomonadati</taxon>
        <taxon>Pseudomonadota</taxon>
        <taxon>Gammaproteobacteria</taxon>
        <taxon>Oceanospirillales</taxon>
        <taxon>Oceanospirillaceae</taxon>
        <taxon>Marinobacterium</taxon>
    </lineage>
</organism>
<evidence type="ECO:0000313" key="10">
    <source>
        <dbReference type="Proteomes" id="UP000629025"/>
    </source>
</evidence>
<evidence type="ECO:0000256" key="3">
    <source>
        <dbReference type="ARBA" id="ARBA00023210"/>
    </source>
</evidence>
<dbReference type="Gene3D" id="2.160.20.70">
    <property type="match status" value="1"/>
</dbReference>
<dbReference type="Pfam" id="PF05209">
    <property type="entry name" value="MinC_N"/>
    <property type="match status" value="1"/>
</dbReference>
<dbReference type="EMBL" id="BMIJ01000004">
    <property type="protein sequence ID" value="GGB94453.1"/>
    <property type="molecule type" value="Genomic_DNA"/>
</dbReference>
<keyword evidence="3 6" id="KW-0717">Septation</keyword>
<evidence type="ECO:0000256" key="5">
    <source>
        <dbReference type="ARBA" id="ARBA00025606"/>
    </source>
</evidence>
<evidence type="ECO:0000259" key="7">
    <source>
        <dbReference type="Pfam" id="PF03775"/>
    </source>
</evidence>
<dbReference type="Pfam" id="PF03775">
    <property type="entry name" value="MinC_C"/>
    <property type="match status" value="1"/>
</dbReference>
<dbReference type="HAMAP" id="MF_00267">
    <property type="entry name" value="MinC"/>
    <property type="match status" value="1"/>
</dbReference>
<keyword evidence="10" id="KW-1185">Reference proteome</keyword>
<comment type="similarity">
    <text evidence="1 6">Belongs to the MinC family.</text>
</comment>
<dbReference type="Proteomes" id="UP000629025">
    <property type="component" value="Unassembled WGS sequence"/>
</dbReference>
<dbReference type="NCBIfam" id="TIGR01222">
    <property type="entry name" value="minC"/>
    <property type="match status" value="1"/>
</dbReference>
<dbReference type="InterPro" id="IPR016098">
    <property type="entry name" value="CAP/MinC_C"/>
</dbReference>
<dbReference type="PANTHER" id="PTHR34108">
    <property type="entry name" value="SEPTUM SITE-DETERMINING PROTEIN MINC"/>
    <property type="match status" value="1"/>
</dbReference>
<evidence type="ECO:0000259" key="8">
    <source>
        <dbReference type="Pfam" id="PF05209"/>
    </source>
</evidence>
<feature type="domain" description="Septum formation inhibitor MinC N-terminal" evidence="8">
    <location>
        <begin position="13"/>
        <end position="85"/>
    </location>
</feature>
<dbReference type="InterPro" id="IPR036145">
    <property type="entry name" value="MinC_C_sf"/>
</dbReference>
<dbReference type="RefSeq" id="WP_188747971.1">
    <property type="nucleotide sequence ID" value="NZ_BMIJ01000004.1"/>
</dbReference>
<reference evidence="10" key="1">
    <citation type="journal article" date="2019" name="Int. J. Syst. Evol. Microbiol.">
        <title>The Global Catalogue of Microorganisms (GCM) 10K type strain sequencing project: providing services to taxonomists for standard genome sequencing and annotation.</title>
        <authorList>
            <consortium name="The Broad Institute Genomics Platform"/>
            <consortium name="The Broad Institute Genome Sequencing Center for Infectious Disease"/>
            <person name="Wu L."/>
            <person name="Ma J."/>
        </authorList>
    </citation>
    <scope>NUCLEOTIDE SEQUENCE [LARGE SCALE GENOMIC DNA]</scope>
    <source>
        <strain evidence="10">CGMCC 1.15341</strain>
    </source>
</reference>
<dbReference type="InterPro" id="IPR007874">
    <property type="entry name" value="MinC_N"/>
</dbReference>
<gene>
    <name evidence="6 9" type="primary">minC</name>
    <name evidence="9" type="ORF">GCM10011352_20640</name>
</gene>
<keyword evidence="4 6" id="KW-0131">Cell cycle</keyword>
<feature type="domain" description="Septum formation inhibitor MinC C-terminal" evidence="7">
    <location>
        <begin position="153"/>
        <end position="250"/>
    </location>
</feature>